<comment type="caution">
    <text evidence="2">The sequence shown here is derived from an EMBL/GenBank/DDBJ whole genome shotgun (WGS) entry which is preliminary data.</text>
</comment>
<protein>
    <submittedName>
        <fullName evidence="2">Uncharacterized protein</fullName>
    </submittedName>
</protein>
<reference evidence="2 3" key="1">
    <citation type="submission" date="2020-12" db="EMBL/GenBank/DDBJ databases">
        <title>Comparative genome analysis of fungal antagonists Marinomonas ostreistagni 398 and M. spartinae 468.</title>
        <authorList>
            <person name="Fields J.L."/>
            <person name="Mavrodi O.V."/>
            <person name="Biber P.D."/>
            <person name="Indest K.J."/>
            <person name="Mavrodi D.V."/>
        </authorList>
    </citation>
    <scope>NUCLEOTIDE SEQUENCE [LARGE SCALE GENOMIC DNA]</scope>
    <source>
        <strain evidence="2 3">USM7</strain>
    </source>
</reference>
<evidence type="ECO:0000313" key="3">
    <source>
        <dbReference type="Proteomes" id="UP000598488"/>
    </source>
</evidence>
<evidence type="ECO:0000256" key="1">
    <source>
        <dbReference type="SAM" id="MobiDB-lite"/>
    </source>
</evidence>
<dbReference type="Proteomes" id="UP000598488">
    <property type="component" value="Unassembled WGS sequence"/>
</dbReference>
<dbReference type="EMBL" id="JAEMUH010000009">
    <property type="protein sequence ID" value="MBJ7551083.1"/>
    <property type="molecule type" value="Genomic_DNA"/>
</dbReference>
<evidence type="ECO:0000313" key="2">
    <source>
        <dbReference type="EMBL" id="MBJ7551083.1"/>
    </source>
</evidence>
<keyword evidence="3" id="KW-1185">Reference proteome</keyword>
<name>A0ABS0ZBP5_9GAMM</name>
<proteinExistence type="predicted"/>
<gene>
    <name evidence="2" type="ORF">JHD44_10350</name>
</gene>
<accession>A0ABS0ZBP5</accession>
<feature type="region of interest" description="Disordered" evidence="1">
    <location>
        <begin position="93"/>
        <end position="122"/>
    </location>
</feature>
<dbReference type="RefSeq" id="WP_199462684.1">
    <property type="nucleotide sequence ID" value="NZ_JAEMUH010000009.1"/>
</dbReference>
<sequence length="139" mass="13715">MPIEGINNSYISPFDNETAVTVNPNTAVSSSASEASAAPSSVDVAVSLSPQAQQLAQDSISQQTVAQTDALDTGADLTTASQFGANATANNSSVAAGVNGASGDTLNAAPSNSSQSASVASQYNISPESALGQTIDFSA</sequence>
<organism evidence="2 3">
    <name type="scientific">Marinomonas ostreistagni</name>
    <dbReference type="NCBI Taxonomy" id="359209"/>
    <lineage>
        <taxon>Bacteria</taxon>
        <taxon>Pseudomonadati</taxon>
        <taxon>Pseudomonadota</taxon>
        <taxon>Gammaproteobacteria</taxon>
        <taxon>Oceanospirillales</taxon>
        <taxon>Oceanospirillaceae</taxon>
        <taxon>Marinomonas</taxon>
    </lineage>
</organism>